<feature type="domain" description="PPM-type phosphatase" evidence="1">
    <location>
        <begin position="13"/>
        <end position="216"/>
    </location>
</feature>
<proteinExistence type="predicted"/>
<comment type="caution">
    <text evidence="2">The sequence shown here is derived from an EMBL/GenBank/DDBJ whole genome shotgun (WGS) entry which is preliminary data.</text>
</comment>
<dbReference type="Pfam" id="PF13672">
    <property type="entry name" value="PP2C_2"/>
    <property type="match status" value="1"/>
</dbReference>
<sequence>MNVDAYFTIGKTHEVCEDYALCSCAGDNNFAVLSDGCSGSPRTDFGARFLVLATERWLKLKNKTAGEIRDLPNNALRIAHSMVKVASLPSECLDATLAYIFTDELYANVLLAGDGVVAARRRSGGVEVYCVDYISGAPAYLNYQSDSGRRALYLNQDEGFETLAYLPGKDVKVSHGKGLKPHYFIFDLERYDLVAVMSDGAMSFQRVVMNSLGTSKHFENIPTIEVVEELMAVKSSAGKFVARRCKRFLKQCAKKGWHHNDDLSMAALYIE</sequence>
<name>A0A0F9VLE7_9ZZZZ</name>
<dbReference type="Gene3D" id="3.60.40.10">
    <property type="entry name" value="PPM-type phosphatase domain"/>
    <property type="match status" value="1"/>
</dbReference>
<dbReference type="InterPro" id="IPR001932">
    <property type="entry name" value="PPM-type_phosphatase-like_dom"/>
</dbReference>
<dbReference type="SUPFAM" id="SSF81606">
    <property type="entry name" value="PP2C-like"/>
    <property type="match status" value="1"/>
</dbReference>
<protein>
    <recommendedName>
        <fullName evidence="1">PPM-type phosphatase domain-containing protein</fullName>
    </recommendedName>
</protein>
<accession>A0A0F9VLE7</accession>
<dbReference type="AlphaFoldDB" id="A0A0F9VLE7"/>
<reference evidence="2" key="1">
    <citation type="journal article" date="2015" name="Nature">
        <title>Complex archaea that bridge the gap between prokaryotes and eukaryotes.</title>
        <authorList>
            <person name="Spang A."/>
            <person name="Saw J.H."/>
            <person name="Jorgensen S.L."/>
            <person name="Zaremba-Niedzwiedzka K."/>
            <person name="Martijn J."/>
            <person name="Lind A.E."/>
            <person name="van Eijk R."/>
            <person name="Schleper C."/>
            <person name="Guy L."/>
            <person name="Ettema T.J."/>
        </authorList>
    </citation>
    <scope>NUCLEOTIDE SEQUENCE</scope>
</reference>
<dbReference type="EMBL" id="LAZR01000495">
    <property type="protein sequence ID" value="KKN66623.1"/>
    <property type="molecule type" value="Genomic_DNA"/>
</dbReference>
<evidence type="ECO:0000313" key="2">
    <source>
        <dbReference type="EMBL" id="KKN66623.1"/>
    </source>
</evidence>
<evidence type="ECO:0000259" key="1">
    <source>
        <dbReference type="Pfam" id="PF13672"/>
    </source>
</evidence>
<gene>
    <name evidence="2" type="ORF">LCGC14_0469580</name>
</gene>
<organism evidence="2">
    <name type="scientific">marine sediment metagenome</name>
    <dbReference type="NCBI Taxonomy" id="412755"/>
    <lineage>
        <taxon>unclassified sequences</taxon>
        <taxon>metagenomes</taxon>
        <taxon>ecological metagenomes</taxon>
    </lineage>
</organism>
<dbReference type="InterPro" id="IPR036457">
    <property type="entry name" value="PPM-type-like_dom_sf"/>
</dbReference>